<evidence type="ECO:0000313" key="1">
    <source>
        <dbReference type="EnsemblProtists" id="HpaP813699"/>
    </source>
</evidence>
<proteinExistence type="predicted"/>
<name>M4C3N1_HYAAE</name>
<sequence length="52" mass="5900">MTRTVASTAYEFSALQKEGKKLAGNDNEVFDTEDASRSFGSWAFWGRHRSKK</sequence>
<reference evidence="1" key="2">
    <citation type="submission" date="2015-06" db="UniProtKB">
        <authorList>
            <consortium name="EnsemblProtists"/>
        </authorList>
    </citation>
    <scope>IDENTIFICATION</scope>
    <source>
        <strain evidence="1">Emoy2</strain>
    </source>
</reference>
<dbReference type="InParanoid" id="M4C3N1"/>
<accession>M4C3N1</accession>
<dbReference type="EnsemblProtists" id="HpaT813699">
    <property type="protein sequence ID" value="HpaP813699"/>
    <property type="gene ID" value="HpaG813699"/>
</dbReference>
<dbReference type="HOGENOM" id="CLU_3091409_0_0_1"/>
<dbReference type="AlphaFoldDB" id="M4C3N1"/>
<evidence type="ECO:0000313" key="2">
    <source>
        <dbReference type="Proteomes" id="UP000011713"/>
    </source>
</evidence>
<protein>
    <submittedName>
        <fullName evidence="1">Uncharacterized protein</fullName>
    </submittedName>
</protein>
<reference evidence="2" key="1">
    <citation type="journal article" date="2010" name="Science">
        <title>Signatures of adaptation to obligate biotrophy in the Hyaloperonospora arabidopsidis genome.</title>
        <authorList>
            <person name="Baxter L."/>
            <person name="Tripathy S."/>
            <person name="Ishaque N."/>
            <person name="Boot N."/>
            <person name="Cabral A."/>
            <person name="Kemen E."/>
            <person name="Thines M."/>
            <person name="Ah-Fong A."/>
            <person name="Anderson R."/>
            <person name="Badejoko W."/>
            <person name="Bittner-Eddy P."/>
            <person name="Boore J.L."/>
            <person name="Chibucos M.C."/>
            <person name="Coates M."/>
            <person name="Dehal P."/>
            <person name="Delehaunty K."/>
            <person name="Dong S."/>
            <person name="Downton P."/>
            <person name="Dumas B."/>
            <person name="Fabro G."/>
            <person name="Fronick C."/>
            <person name="Fuerstenberg S.I."/>
            <person name="Fulton L."/>
            <person name="Gaulin E."/>
            <person name="Govers F."/>
            <person name="Hughes L."/>
            <person name="Humphray S."/>
            <person name="Jiang R.H."/>
            <person name="Judelson H."/>
            <person name="Kamoun S."/>
            <person name="Kyung K."/>
            <person name="Meijer H."/>
            <person name="Minx P."/>
            <person name="Morris P."/>
            <person name="Nelson J."/>
            <person name="Phuntumart V."/>
            <person name="Qutob D."/>
            <person name="Rehmany A."/>
            <person name="Rougon-Cardoso A."/>
            <person name="Ryden P."/>
            <person name="Torto-Alalibo T."/>
            <person name="Studholme D."/>
            <person name="Wang Y."/>
            <person name="Win J."/>
            <person name="Wood J."/>
            <person name="Clifton S.W."/>
            <person name="Rogers J."/>
            <person name="Van den Ackerveken G."/>
            <person name="Jones J.D."/>
            <person name="McDowell J.M."/>
            <person name="Beynon J."/>
            <person name="Tyler B.M."/>
        </authorList>
    </citation>
    <scope>NUCLEOTIDE SEQUENCE [LARGE SCALE GENOMIC DNA]</scope>
    <source>
        <strain evidence="2">Emoy2</strain>
    </source>
</reference>
<dbReference type="Proteomes" id="UP000011713">
    <property type="component" value="Unassembled WGS sequence"/>
</dbReference>
<dbReference type="EMBL" id="ABWE02002719">
    <property type="status" value="NOT_ANNOTATED_CDS"/>
    <property type="molecule type" value="Genomic_DNA"/>
</dbReference>
<dbReference type="VEuPathDB" id="FungiDB:HpaG813699"/>
<keyword evidence="2" id="KW-1185">Reference proteome</keyword>
<organism evidence="1 2">
    <name type="scientific">Hyaloperonospora arabidopsidis (strain Emoy2)</name>
    <name type="common">Downy mildew agent</name>
    <name type="synonym">Peronospora arabidopsidis</name>
    <dbReference type="NCBI Taxonomy" id="559515"/>
    <lineage>
        <taxon>Eukaryota</taxon>
        <taxon>Sar</taxon>
        <taxon>Stramenopiles</taxon>
        <taxon>Oomycota</taxon>
        <taxon>Peronosporomycetes</taxon>
        <taxon>Peronosporales</taxon>
        <taxon>Peronosporaceae</taxon>
        <taxon>Hyaloperonospora</taxon>
    </lineage>
</organism>